<reference evidence="13 14" key="1">
    <citation type="submission" date="2024-01" db="EMBL/GenBank/DDBJ databases">
        <title>The genome of the rayed Mediterranean limpet Patella caerulea (Linnaeus, 1758).</title>
        <authorList>
            <person name="Anh-Thu Weber A."/>
            <person name="Halstead-Nussloch G."/>
        </authorList>
    </citation>
    <scope>NUCLEOTIDE SEQUENCE [LARGE SCALE GENOMIC DNA]</scope>
    <source>
        <strain evidence="13">AATW-2023a</strain>
        <tissue evidence="13">Whole specimen</tissue>
    </source>
</reference>
<comment type="catalytic activity">
    <reaction evidence="1">
        <text>Hydrolysis of proteins and small molecule substrates at -Asn-|-Xaa- bonds.</text>
        <dbReference type="EC" id="3.4.22.34"/>
    </reaction>
</comment>
<comment type="similarity">
    <text evidence="2">Belongs to the peptidase C13 family.</text>
</comment>
<dbReference type="InterPro" id="IPR001096">
    <property type="entry name" value="Peptidase_C13"/>
</dbReference>
<evidence type="ECO:0000256" key="11">
    <source>
        <dbReference type="SAM" id="SignalP"/>
    </source>
</evidence>
<feature type="chain" id="PRO_5042947957" description="Hemoglobinase" evidence="11">
    <location>
        <begin position="19"/>
        <end position="448"/>
    </location>
</feature>
<dbReference type="AlphaFoldDB" id="A0AAN8PRF9"/>
<keyword evidence="14" id="KW-1185">Reference proteome</keyword>
<evidence type="ECO:0000256" key="10">
    <source>
        <dbReference type="PIRSR" id="PIRSR019663-1"/>
    </source>
</evidence>
<evidence type="ECO:0000256" key="9">
    <source>
        <dbReference type="ARBA" id="ARBA00069042"/>
    </source>
</evidence>
<dbReference type="PANTHER" id="PTHR12000">
    <property type="entry name" value="HEMOGLOBINASE FAMILY MEMBER"/>
    <property type="match status" value="1"/>
</dbReference>
<comment type="function">
    <text evidence="8">This protease is used by the parasite for degradation of the host globin.</text>
</comment>
<evidence type="ECO:0000313" key="13">
    <source>
        <dbReference type="EMBL" id="KAK6182637.1"/>
    </source>
</evidence>
<keyword evidence="5 11" id="KW-0732">Signal</keyword>
<evidence type="ECO:0000256" key="8">
    <source>
        <dbReference type="ARBA" id="ARBA00055993"/>
    </source>
</evidence>
<feature type="active site" description="Nucleophile" evidence="10">
    <location>
        <position position="199"/>
    </location>
</feature>
<dbReference type="GO" id="GO:0051603">
    <property type="term" value="P:proteolysis involved in protein catabolic process"/>
    <property type="evidence" value="ECO:0007669"/>
    <property type="project" value="TreeGrafter"/>
</dbReference>
<dbReference type="GO" id="GO:0006624">
    <property type="term" value="P:vacuolar protein processing"/>
    <property type="evidence" value="ECO:0007669"/>
    <property type="project" value="TreeGrafter"/>
</dbReference>
<feature type="domain" description="Legumain prodomain" evidence="12">
    <location>
        <begin position="352"/>
        <end position="440"/>
    </location>
</feature>
<dbReference type="GO" id="GO:0004197">
    <property type="term" value="F:cysteine-type endopeptidase activity"/>
    <property type="evidence" value="ECO:0007669"/>
    <property type="project" value="UniProtKB-EC"/>
</dbReference>
<evidence type="ECO:0000256" key="5">
    <source>
        <dbReference type="ARBA" id="ARBA00022729"/>
    </source>
</evidence>
<dbReference type="InterPro" id="IPR046427">
    <property type="entry name" value="Legumain_prodom_sf"/>
</dbReference>
<organism evidence="13 14">
    <name type="scientific">Patella caerulea</name>
    <name type="common">Rayed Mediterranean limpet</name>
    <dbReference type="NCBI Taxonomy" id="87958"/>
    <lineage>
        <taxon>Eukaryota</taxon>
        <taxon>Metazoa</taxon>
        <taxon>Spiralia</taxon>
        <taxon>Lophotrochozoa</taxon>
        <taxon>Mollusca</taxon>
        <taxon>Gastropoda</taxon>
        <taxon>Patellogastropoda</taxon>
        <taxon>Patelloidea</taxon>
        <taxon>Patellidae</taxon>
        <taxon>Patella</taxon>
    </lineage>
</organism>
<evidence type="ECO:0000259" key="12">
    <source>
        <dbReference type="Pfam" id="PF20985"/>
    </source>
</evidence>
<protein>
    <recommendedName>
        <fullName evidence="9">Hemoglobinase</fullName>
        <ecNumber evidence="3">3.4.22.34</ecNumber>
    </recommendedName>
</protein>
<keyword evidence="7" id="KW-0788">Thiol protease</keyword>
<gene>
    <name evidence="13" type="ORF">SNE40_010277</name>
</gene>
<name>A0AAN8PRF9_PATCE</name>
<feature type="signal peptide" evidence="11">
    <location>
        <begin position="1"/>
        <end position="18"/>
    </location>
</feature>
<keyword evidence="4" id="KW-0645">Protease</keyword>
<sequence>MALKIIVCLSLLAMTAYSFNDNNFVEFFEQKPNDEGKHWALLVAGSSGFYNYRHQADVCHAYQIVKKHGIPDERIIVMMVDDIANNIENKDKGVIINQPNGTNVYEGVLKDYTGKNVNPKMFLEVLQGNAEAVRAMNGSGKVIQSGPNDHVFVNFVDHGAPGILGFPRSFLHASELSPVIKKMARDQKFAKLVFYVEACESGSIFAGDLLPKNINVFATTAANGKESSYACYYDSRLQTYLGDVYSVMWMQDSDKEDLSRETLTHQFEITKKETNTSHVQEFGDLTIGEMTVAEFQGKQMAAPVDNENIPNPNLDAVKSEDVKLAILEQRLLAAKTDEEKMFIEDELDLLVMERMKTVDTIKHMISFAVNNQLSDTRKMMTLRRPLTQHDCYRTVIDHLVRVCPALNLPENDYAMRHFYTFVNLCEEPVATDVIISAMDKIAVDERFC</sequence>
<dbReference type="FunFam" id="3.40.50.1460:FF:000006">
    <property type="entry name" value="Legumain"/>
    <property type="match status" value="1"/>
</dbReference>
<dbReference type="Pfam" id="PF20985">
    <property type="entry name" value="Legum_prodom"/>
    <property type="match status" value="1"/>
</dbReference>
<dbReference type="GO" id="GO:0005773">
    <property type="term" value="C:vacuole"/>
    <property type="evidence" value="ECO:0007669"/>
    <property type="project" value="GOC"/>
</dbReference>
<evidence type="ECO:0000256" key="2">
    <source>
        <dbReference type="ARBA" id="ARBA00009941"/>
    </source>
</evidence>
<proteinExistence type="inferred from homology"/>
<feature type="active site" evidence="10">
    <location>
        <position position="158"/>
    </location>
</feature>
<evidence type="ECO:0000313" key="14">
    <source>
        <dbReference type="Proteomes" id="UP001347796"/>
    </source>
</evidence>
<dbReference type="PIRSF" id="PIRSF019663">
    <property type="entry name" value="Legumain"/>
    <property type="match status" value="1"/>
</dbReference>
<evidence type="ECO:0000256" key="3">
    <source>
        <dbReference type="ARBA" id="ARBA00012628"/>
    </source>
</evidence>
<dbReference type="Gene3D" id="1.10.132.130">
    <property type="match status" value="1"/>
</dbReference>
<accession>A0AAN8PRF9</accession>
<dbReference type="Gene3D" id="3.40.50.1460">
    <property type="match status" value="1"/>
</dbReference>
<dbReference type="PANTHER" id="PTHR12000:SF42">
    <property type="entry name" value="LEGUMAIN"/>
    <property type="match status" value="1"/>
</dbReference>
<evidence type="ECO:0000256" key="1">
    <source>
        <dbReference type="ARBA" id="ARBA00000810"/>
    </source>
</evidence>
<dbReference type="PRINTS" id="PR00776">
    <property type="entry name" value="HEMOGLOBNASE"/>
</dbReference>
<evidence type="ECO:0000256" key="4">
    <source>
        <dbReference type="ARBA" id="ARBA00022670"/>
    </source>
</evidence>
<dbReference type="Pfam" id="PF01650">
    <property type="entry name" value="Peptidase_C13"/>
    <property type="match status" value="1"/>
</dbReference>
<dbReference type="InterPro" id="IPR048501">
    <property type="entry name" value="Legum_prodom"/>
</dbReference>
<dbReference type="Proteomes" id="UP001347796">
    <property type="component" value="Unassembled WGS sequence"/>
</dbReference>
<dbReference type="EMBL" id="JAZGQO010000007">
    <property type="protein sequence ID" value="KAK6182637.1"/>
    <property type="molecule type" value="Genomic_DNA"/>
</dbReference>
<evidence type="ECO:0000256" key="6">
    <source>
        <dbReference type="ARBA" id="ARBA00022801"/>
    </source>
</evidence>
<comment type="caution">
    <text evidence="13">The sequence shown here is derived from an EMBL/GenBank/DDBJ whole genome shotgun (WGS) entry which is preliminary data.</text>
</comment>
<keyword evidence="6" id="KW-0378">Hydrolase</keyword>
<dbReference type="CDD" id="cd21115">
    <property type="entry name" value="legumain_C"/>
    <property type="match status" value="1"/>
</dbReference>
<evidence type="ECO:0000256" key="7">
    <source>
        <dbReference type="ARBA" id="ARBA00022807"/>
    </source>
</evidence>
<dbReference type="EC" id="3.4.22.34" evidence="3"/>